<dbReference type="Pfam" id="PF04073">
    <property type="entry name" value="tRNA_edit"/>
    <property type="match status" value="1"/>
</dbReference>
<dbReference type="Proteomes" id="UP000678237">
    <property type="component" value="Unassembled WGS sequence"/>
</dbReference>
<proteinExistence type="predicted"/>
<dbReference type="AlphaFoldDB" id="A0A8T4LA56"/>
<organism evidence="2 3">
    <name type="scientific">Candidatus Iainarchaeum sp</name>
    <dbReference type="NCBI Taxonomy" id="3101447"/>
    <lineage>
        <taxon>Archaea</taxon>
        <taxon>Candidatus Iainarchaeota</taxon>
        <taxon>Candidatus Iainarchaeia</taxon>
        <taxon>Candidatus Iainarchaeales</taxon>
        <taxon>Candidatus Iainarchaeaceae</taxon>
        <taxon>Candidatus Iainarchaeum</taxon>
    </lineage>
</organism>
<dbReference type="SUPFAM" id="SSF55826">
    <property type="entry name" value="YbaK/ProRS associated domain"/>
    <property type="match status" value="1"/>
</dbReference>
<dbReference type="InterPro" id="IPR036754">
    <property type="entry name" value="YbaK/aa-tRNA-synt-asso_dom_sf"/>
</dbReference>
<reference evidence="2" key="1">
    <citation type="submission" date="2021-03" db="EMBL/GenBank/DDBJ databases">
        <authorList>
            <person name="Jaffe A."/>
        </authorList>
    </citation>
    <scope>NUCLEOTIDE SEQUENCE</scope>
    <source>
        <strain evidence="2">RIFCSPLOWO2_01_FULL_58_19</strain>
    </source>
</reference>
<dbReference type="PANTHER" id="PTHR30411:SF0">
    <property type="entry name" value="CYS-TRNA(PRO)_CYS-TRNA(CYS) DEACYLASE YBAK"/>
    <property type="match status" value="1"/>
</dbReference>
<feature type="domain" description="YbaK/aminoacyl-tRNA synthetase-associated" evidence="1">
    <location>
        <begin position="23"/>
        <end position="139"/>
    </location>
</feature>
<reference evidence="2" key="2">
    <citation type="submission" date="2021-05" db="EMBL/GenBank/DDBJ databases">
        <title>Protein family content uncovers lineage relationships and bacterial pathway maintenance mechanisms in DPANN archaea.</title>
        <authorList>
            <person name="Castelle C.J."/>
            <person name="Meheust R."/>
            <person name="Jaffe A.L."/>
            <person name="Seitz K."/>
            <person name="Gong X."/>
            <person name="Baker B.J."/>
            <person name="Banfield J.F."/>
        </authorList>
    </citation>
    <scope>NUCLEOTIDE SEQUENCE</scope>
    <source>
        <strain evidence="2">RIFCSPLOWO2_01_FULL_58_19</strain>
    </source>
</reference>
<accession>A0A8T4LA56</accession>
<dbReference type="EMBL" id="JAGVWE010000003">
    <property type="protein sequence ID" value="MBS3062822.1"/>
    <property type="molecule type" value="Genomic_DNA"/>
</dbReference>
<protein>
    <submittedName>
        <fullName evidence="2">YbaK/EbsC family protein</fullName>
    </submittedName>
</protein>
<dbReference type="GO" id="GO:0002161">
    <property type="term" value="F:aminoacyl-tRNA deacylase activity"/>
    <property type="evidence" value="ECO:0007669"/>
    <property type="project" value="InterPro"/>
</dbReference>
<evidence type="ECO:0000313" key="2">
    <source>
        <dbReference type="EMBL" id="MBS3062822.1"/>
    </source>
</evidence>
<sequence length="151" mass="16291">MKSLDFLKSKGTPFKTIELAEEPKSAQDVERLYGCPLKQVLKTLVFIGEAWPVLAVIPGDKRVDVEKLKEAAGQRYLRMASAQEVQQATGYPVGGVTPLGVEGKAIKVLDPQALTGDKVNIGSGKAEIGIELKSADLKKVWEGKIASITRT</sequence>
<dbReference type="CDD" id="cd04332">
    <property type="entry name" value="YbaK_like"/>
    <property type="match status" value="1"/>
</dbReference>
<evidence type="ECO:0000259" key="1">
    <source>
        <dbReference type="Pfam" id="PF04073"/>
    </source>
</evidence>
<dbReference type="InterPro" id="IPR007214">
    <property type="entry name" value="YbaK/aa-tRNA-synth-assoc-dom"/>
</dbReference>
<gene>
    <name evidence="2" type="ORF">J4203_03035</name>
</gene>
<dbReference type="PANTHER" id="PTHR30411">
    <property type="entry name" value="CYTOPLASMIC PROTEIN"/>
    <property type="match status" value="1"/>
</dbReference>
<evidence type="ECO:0000313" key="3">
    <source>
        <dbReference type="Proteomes" id="UP000678237"/>
    </source>
</evidence>
<name>A0A8T4LA56_9ARCH</name>
<comment type="caution">
    <text evidence="2">The sequence shown here is derived from an EMBL/GenBank/DDBJ whole genome shotgun (WGS) entry which is preliminary data.</text>
</comment>
<dbReference type="Gene3D" id="3.90.960.10">
    <property type="entry name" value="YbaK/aminoacyl-tRNA synthetase-associated domain"/>
    <property type="match status" value="1"/>
</dbReference>